<dbReference type="InterPro" id="IPR006905">
    <property type="entry name" value="Flavin_halogenase"/>
</dbReference>
<name>D0SKS0_ACIJU</name>
<sequence>MLLLFQIGKRRMINLRGMNRVVVVGGGTAGWFAALQLRQLFSPSVEVMVISAPEIPIVGVGEGGVLNLLSVLHDLNIDLKDFIEQTGSTLKLGFRYERWRTGKQEDYYYHLFPLPTPDFAWNEFGFNPYLSGLFNHGIDVSRYMASYEFSEERKPFQEVLQILLEGKNNFGASLHFDTFRVGQYLKKIALARGIIHVEQKIENFVFNPTTENVSAIQCVNHEISCDFVIDASGFSRLLIGKKYQSQWCSFSDTLPMNRALPFHLPHKNKIELVTRATAMSSGWVWQIPLQERIGAGYVYHDQFITDQEAQLEVENWLGHSINPVKPIAFEAGYFQQVWIKNVVGIGLASGFIEPLEATSIGQMLSQLQLLVSFIRENHGVISQQNIDFYNQQNAQYWEGIRDFIRMHYDTGRSDTPFWKYMLNVPRSESYQELKKCWVHRTPRDIDFVEHSMGGMSMFSAASWFAVGAGVGVIKPEATSAELYALSTEKKQKLAKYLQQIKQQLFL</sequence>
<evidence type="ECO:0000256" key="1">
    <source>
        <dbReference type="PIRSR" id="PIRSR011396-1"/>
    </source>
</evidence>
<gene>
    <name evidence="4" type="ORF">HMPREF0026_01718</name>
</gene>
<dbReference type="HOGENOM" id="CLU_022247_0_0_6"/>
<feature type="binding site" evidence="2">
    <location>
        <position position="356"/>
    </location>
    <ligand>
        <name>L-tryptophan</name>
        <dbReference type="ChEBI" id="CHEBI:57912"/>
    </ligand>
</feature>
<dbReference type="PANTHER" id="PTHR43747">
    <property type="entry name" value="FAD-BINDING PROTEIN"/>
    <property type="match status" value="1"/>
</dbReference>
<feature type="active site" evidence="1">
    <location>
        <position position="91"/>
    </location>
</feature>
<dbReference type="PANTHER" id="PTHR43747:SF4">
    <property type="entry name" value="FLAVIN-DEPENDENT TRYPTOPHAN HALOGENASE"/>
    <property type="match status" value="1"/>
</dbReference>
<dbReference type="PIRSF" id="PIRSF011396">
    <property type="entry name" value="Trp_halogenase"/>
    <property type="match status" value="1"/>
</dbReference>
<feature type="binding site" evidence="2">
    <location>
        <position position="347"/>
    </location>
    <ligand>
        <name>FAD</name>
        <dbReference type="ChEBI" id="CHEBI:57692"/>
    </ligand>
</feature>
<proteinExistence type="predicted"/>
<organism evidence="4 5">
    <name type="scientific">Acinetobacter junii SH205</name>
    <dbReference type="NCBI Taxonomy" id="575587"/>
    <lineage>
        <taxon>Bacteria</taxon>
        <taxon>Pseudomonadati</taxon>
        <taxon>Pseudomonadota</taxon>
        <taxon>Gammaproteobacteria</taxon>
        <taxon>Moraxellales</taxon>
        <taxon>Moraxellaceae</taxon>
        <taxon>Acinetobacter</taxon>
    </lineage>
</organism>
<dbReference type="GO" id="GO:0004497">
    <property type="term" value="F:monooxygenase activity"/>
    <property type="evidence" value="ECO:0007669"/>
    <property type="project" value="InterPro"/>
</dbReference>
<keyword evidence="3" id="KW-1133">Transmembrane helix</keyword>
<keyword evidence="3" id="KW-0812">Transmembrane</keyword>
<dbReference type="InterPro" id="IPR036188">
    <property type="entry name" value="FAD/NAD-bd_sf"/>
</dbReference>
<keyword evidence="2" id="KW-0285">Flavoprotein</keyword>
<dbReference type="InterPro" id="IPR050816">
    <property type="entry name" value="Flavin-dep_Halogenase_NPB"/>
</dbReference>
<reference evidence="5" key="1">
    <citation type="journal article" date="2012" name="PLoS ONE">
        <title>The success of Acinetobacter species; genetic, metabolic and virulence attributes.</title>
        <authorList>
            <person name="Peleg A.Y."/>
            <person name="de Breij A."/>
            <person name="Adams M.D."/>
            <person name="Cerqueira G.M."/>
            <person name="Mocali S."/>
            <person name="Galardini M."/>
            <person name="Nibbering P.H."/>
            <person name="Earl A.M."/>
            <person name="Ward D.V."/>
            <person name="Paterson D.L."/>
            <person name="Seifert H."/>
            <person name="Dijkshoorn L."/>
        </authorList>
    </citation>
    <scope>NUCLEOTIDE SEQUENCE [LARGE SCALE GENOMIC DNA]</scope>
    <source>
        <strain evidence="5">SH205</strain>
    </source>
</reference>
<dbReference type="GO" id="GO:0000166">
    <property type="term" value="F:nucleotide binding"/>
    <property type="evidence" value="ECO:0007669"/>
    <property type="project" value="UniProtKB-KW"/>
</dbReference>
<dbReference type="Proteomes" id="UP000018442">
    <property type="component" value="Unassembled WGS sequence"/>
</dbReference>
<dbReference type="EMBL" id="GG705011">
    <property type="protein sequence ID" value="EEY94442.1"/>
    <property type="molecule type" value="Genomic_DNA"/>
</dbReference>
<keyword evidence="3" id="KW-0472">Membrane</keyword>
<evidence type="ECO:0000256" key="3">
    <source>
        <dbReference type="SAM" id="Phobius"/>
    </source>
</evidence>
<evidence type="ECO:0000313" key="4">
    <source>
        <dbReference type="EMBL" id="EEY94442.1"/>
    </source>
</evidence>
<evidence type="ECO:0000313" key="5">
    <source>
        <dbReference type="Proteomes" id="UP000018442"/>
    </source>
</evidence>
<evidence type="ECO:0000256" key="2">
    <source>
        <dbReference type="PIRSR" id="PIRSR011396-2"/>
    </source>
</evidence>
<feature type="binding site" evidence="2">
    <location>
        <position position="360"/>
    </location>
    <ligand>
        <name>FAD</name>
        <dbReference type="ChEBI" id="CHEBI:57692"/>
    </ligand>
</feature>
<protein>
    <submittedName>
        <fullName evidence="4">Tryptophan halogenase</fullName>
    </submittedName>
</protein>
<feature type="transmembrane region" description="Helical" evidence="3">
    <location>
        <begin position="21"/>
        <end position="41"/>
    </location>
</feature>
<dbReference type="Pfam" id="PF04820">
    <property type="entry name" value="Trp_halogenase"/>
    <property type="match status" value="1"/>
</dbReference>
<dbReference type="InterPro" id="IPR033856">
    <property type="entry name" value="Trp_halogen"/>
</dbReference>
<accession>D0SKS0</accession>
<dbReference type="Gene3D" id="3.50.50.60">
    <property type="entry name" value="FAD/NAD(P)-binding domain"/>
    <property type="match status" value="1"/>
</dbReference>
<keyword evidence="2" id="KW-0547">Nucleotide-binding</keyword>
<dbReference type="SUPFAM" id="SSF51905">
    <property type="entry name" value="FAD/NAD(P)-binding domain"/>
    <property type="match status" value="1"/>
</dbReference>
<feature type="binding site" evidence="2">
    <location>
        <position position="91"/>
    </location>
    <ligand>
        <name>7-chloro-L-tryptophan</name>
        <dbReference type="ChEBI" id="CHEBI:58713"/>
    </ligand>
</feature>
<feature type="binding site" evidence="2">
    <location>
        <begin position="26"/>
        <end position="29"/>
    </location>
    <ligand>
        <name>FAD</name>
        <dbReference type="ChEBI" id="CHEBI:57692"/>
    </ligand>
</feature>
<keyword evidence="2" id="KW-0274">FAD</keyword>
<dbReference type="AlphaFoldDB" id="D0SKS0"/>